<keyword evidence="4" id="KW-1185">Reference proteome</keyword>
<sequence length="182" mass="20879">MGHRGENKTYRRIKARFWWEGMKKSVKKWVQSCLAFQKRSQNLQREQGKSTATSKIFERVSMDAVHIKSGRWKYGLPKEVTVDGGPEFGKELQDAVKKAGSRIRVTTPYYPESQGMVERGHKQLKDALVKICGENGGKWKKYLPLVTLADRISTKRTTGFSPFELQFGQLPVLPIDIETKNF</sequence>
<dbReference type="InterPro" id="IPR041588">
    <property type="entry name" value="Integrase_H2C2"/>
</dbReference>
<dbReference type="InterPro" id="IPR050951">
    <property type="entry name" value="Retrovirus_Pol_polyprotein"/>
</dbReference>
<dbReference type="GO" id="GO:0015074">
    <property type="term" value="P:DNA integration"/>
    <property type="evidence" value="ECO:0007669"/>
    <property type="project" value="InterPro"/>
</dbReference>
<feature type="domain" description="Integrase catalytic" evidence="2">
    <location>
        <begin position="74"/>
        <end position="170"/>
    </location>
</feature>
<evidence type="ECO:0000313" key="4">
    <source>
        <dbReference type="Proteomes" id="UP000765509"/>
    </source>
</evidence>
<comment type="caution">
    <text evidence="3">The sequence shown here is derived from an EMBL/GenBank/DDBJ whole genome shotgun (WGS) entry which is preliminary data.</text>
</comment>
<name>A0A9Q3KU44_9BASI</name>
<reference evidence="3" key="1">
    <citation type="submission" date="2021-03" db="EMBL/GenBank/DDBJ databases">
        <title>Draft genome sequence of rust myrtle Austropuccinia psidii MF-1, a brazilian biotype.</title>
        <authorList>
            <person name="Quecine M.C."/>
            <person name="Pachon D.M.R."/>
            <person name="Bonatelli M.L."/>
            <person name="Correr F.H."/>
            <person name="Franceschini L.M."/>
            <person name="Leite T.F."/>
            <person name="Margarido G.R.A."/>
            <person name="Almeida C.A."/>
            <person name="Ferrarezi J.A."/>
            <person name="Labate C.A."/>
        </authorList>
    </citation>
    <scope>NUCLEOTIDE SEQUENCE</scope>
    <source>
        <strain evidence="3">MF-1</strain>
    </source>
</reference>
<dbReference type="InterPro" id="IPR001584">
    <property type="entry name" value="Integrase_cat-core"/>
</dbReference>
<dbReference type="AlphaFoldDB" id="A0A9Q3KU44"/>
<dbReference type="OrthoDB" id="446925at2759"/>
<protein>
    <recommendedName>
        <fullName evidence="2">Integrase catalytic domain-containing protein</fullName>
    </recommendedName>
</protein>
<evidence type="ECO:0000313" key="3">
    <source>
        <dbReference type="EMBL" id="MBW0585325.1"/>
    </source>
</evidence>
<dbReference type="PANTHER" id="PTHR37984">
    <property type="entry name" value="PROTEIN CBG26694"/>
    <property type="match status" value="1"/>
</dbReference>
<evidence type="ECO:0000259" key="2">
    <source>
        <dbReference type="PROSITE" id="PS50994"/>
    </source>
</evidence>
<gene>
    <name evidence="3" type="ORF">O181_125040</name>
</gene>
<dbReference type="GO" id="GO:0003723">
    <property type="term" value="F:RNA binding"/>
    <property type="evidence" value="ECO:0007669"/>
    <property type="project" value="UniProtKB-KW"/>
</dbReference>
<dbReference type="InterPro" id="IPR036397">
    <property type="entry name" value="RNaseH_sf"/>
</dbReference>
<proteinExistence type="predicted"/>
<dbReference type="Pfam" id="PF17921">
    <property type="entry name" value="Integrase_H2C2"/>
    <property type="match status" value="1"/>
</dbReference>
<accession>A0A9Q3KU44</accession>
<dbReference type="SUPFAM" id="SSF53098">
    <property type="entry name" value="Ribonuclease H-like"/>
    <property type="match status" value="1"/>
</dbReference>
<dbReference type="Gene3D" id="3.30.420.10">
    <property type="entry name" value="Ribonuclease H-like superfamily/Ribonuclease H"/>
    <property type="match status" value="1"/>
</dbReference>
<dbReference type="EMBL" id="AVOT02120588">
    <property type="protein sequence ID" value="MBW0585325.1"/>
    <property type="molecule type" value="Genomic_DNA"/>
</dbReference>
<dbReference type="InterPro" id="IPR012337">
    <property type="entry name" value="RNaseH-like_sf"/>
</dbReference>
<dbReference type="Proteomes" id="UP000765509">
    <property type="component" value="Unassembled WGS sequence"/>
</dbReference>
<dbReference type="Gene3D" id="1.10.340.70">
    <property type="match status" value="1"/>
</dbReference>
<dbReference type="PROSITE" id="PS50994">
    <property type="entry name" value="INTEGRASE"/>
    <property type="match status" value="1"/>
</dbReference>
<evidence type="ECO:0000256" key="1">
    <source>
        <dbReference type="ARBA" id="ARBA00022884"/>
    </source>
</evidence>
<dbReference type="GO" id="GO:0005634">
    <property type="term" value="C:nucleus"/>
    <property type="evidence" value="ECO:0007669"/>
    <property type="project" value="UniProtKB-ARBA"/>
</dbReference>
<keyword evidence="1" id="KW-0694">RNA-binding</keyword>
<dbReference type="PANTHER" id="PTHR37984:SF15">
    <property type="entry name" value="INTEGRASE CATALYTIC DOMAIN-CONTAINING PROTEIN"/>
    <property type="match status" value="1"/>
</dbReference>
<organism evidence="3 4">
    <name type="scientific">Austropuccinia psidii MF-1</name>
    <dbReference type="NCBI Taxonomy" id="1389203"/>
    <lineage>
        <taxon>Eukaryota</taxon>
        <taxon>Fungi</taxon>
        <taxon>Dikarya</taxon>
        <taxon>Basidiomycota</taxon>
        <taxon>Pucciniomycotina</taxon>
        <taxon>Pucciniomycetes</taxon>
        <taxon>Pucciniales</taxon>
        <taxon>Sphaerophragmiaceae</taxon>
        <taxon>Austropuccinia</taxon>
    </lineage>
</organism>